<dbReference type="PANTHER" id="PTHR13184:SF5">
    <property type="entry name" value="METHYLTRANSFERASE-LIKE PROTEIN 17, MITOCHONDRIAL"/>
    <property type="match status" value="1"/>
</dbReference>
<dbReference type="GO" id="GO:0006412">
    <property type="term" value="P:translation"/>
    <property type="evidence" value="ECO:0007669"/>
    <property type="project" value="InterPro"/>
</dbReference>
<evidence type="ECO:0000313" key="8">
    <source>
        <dbReference type="EMBL" id="KAK4537994.1"/>
    </source>
</evidence>
<keyword evidence="4" id="KW-0408">Iron</keyword>
<evidence type="ECO:0000256" key="5">
    <source>
        <dbReference type="ARBA" id="ARBA00023014"/>
    </source>
</evidence>
<gene>
    <name evidence="8" type="ORF">CDCA_CDCA15G4019</name>
</gene>
<dbReference type="GO" id="GO:0051536">
    <property type="term" value="F:iron-sulfur cluster binding"/>
    <property type="evidence" value="ECO:0007669"/>
    <property type="project" value="UniProtKB-KW"/>
</dbReference>
<organism evidence="8 9">
    <name type="scientific">Cyanidium caldarium</name>
    <name type="common">Red alga</name>
    <dbReference type="NCBI Taxonomy" id="2771"/>
    <lineage>
        <taxon>Eukaryota</taxon>
        <taxon>Rhodophyta</taxon>
        <taxon>Bangiophyceae</taxon>
        <taxon>Cyanidiales</taxon>
        <taxon>Cyanidiaceae</taxon>
        <taxon>Cyanidium</taxon>
    </lineage>
</organism>
<evidence type="ECO:0000256" key="1">
    <source>
        <dbReference type="ARBA" id="ARBA00004173"/>
    </source>
</evidence>
<name>A0AAV9J109_CYACA</name>
<comment type="subcellular location">
    <subcellularLocation>
        <location evidence="1">Mitochondrion</location>
    </subcellularLocation>
</comment>
<protein>
    <recommendedName>
        <fullName evidence="10">Methyltransferase</fullName>
    </recommendedName>
</protein>
<comment type="caution">
    <text evidence="8">The sequence shown here is derived from an EMBL/GenBank/DDBJ whole genome shotgun (WGS) entry which is preliminary data.</text>
</comment>
<keyword evidence="3" id="KW-0809">Transit peptide</keyword>
<dbReference type="EMBL" id="JANCYW010000015">
    <property type="protein sequence ID" value="KAK4537994.1"/>
    <property type="molecule type" value="Genomic_DNA"/>
</dbReference>
<evidence type="ECO:0000256" key="4">
    <source>
        <dbReference type="ARBA" id="ARBA00023004"/>
    </source>
</evidence>
<keyword evidence="9" id="KW-1185">Reference proteome</keyword>
<reference evidence="8 9" key="1">
    <citation type="submission" date="2022-07" db="EMBL/GenBank/DDBJ databases">
        <title>Genome-wide signatures of adaptation to extreme environments.</title>
        <authorList>
            <person name="Cho C.H."/>
            <person name="Yoon H.S."/>
        </authorList>
    </citation>
    <scope>NUCLEOTIDE SEQUENCE [LARGE SCALE GENOMIC DNA]</scope>
    <source>
        <strain evidence="8 9">DBV 063 E5</strain>
    </source>
</reference>
<keyword evidence="2" id="KW-0479">Metal-binding</keyword>
<dbReference type="PANTHER" id="PTHR13184">
    <property type="entry name" value="37S RIBOSOMAL PROTEIN S22"/>
    <property type="match status" value="1"/>
</dbReference>
<dbReference type="InterPro" id="IPR052571">
    <property type="entry name" value="Mt_RNA_Methyltransferase"/>
</dbReference>
<dbReference type="Pfam" id="PF09243">
    <property type="entry name" value="Rsm22"/>
    <property type="match status" value="1"/>
</dbReference>
<evidence type="ECO:0000313" key="9">
    <source>
        <dbReference type="Proteomes" id="UP001301350"/>
    </source>
</evidence>
<evidence type="ECO:0000256" key="6">
    <source>
        <dbReference type="ARBA" id="ARBA00023128"/>
    </source>
</evidence>
<dbReference type="GO" id="GO:0005763">
    <property type="term" value="C:mitochondrial small ribosomal subunit"/>
    <property type="evidence" value="ECO:0007669"/>
    <property type="project" value="TreeGrafter"/>
</dbReference>
<proteinExistence type="predicted"/>
<dbReference type="Proteomes" id="UP001301350">
    <property type="component" value="Unassembled WGS sequence"/>
</dbReference>
<dbReference type="AlphaFoldDB" id="A0AAV9J109"/>
<evidence type="ECO:0008006" key="10">
    <source>
        <dbReference type="Google" id="ProtNLM"/>
    </source>
</evidence>
<dbReference type="GO" id="GO:0046872">
    <property type="term" value="F:metal ion binding"/>
    <property type="evidence" value="ECO:0007669"/>
    <property type="project" value="UniProtKB-KW"/>
</dbReference>
<keyword evidence="6" id="KW-0496">Mitochondrion</keyword>
<comment type="function">
    <text evidence="7">Mitochondrial ribosome (mitoribosome) assembly factor. Binds at the interface of the head and body domains of the mitochondrial small ribosomal subunit (mt-SSU), occluding the mRNA channel and preventing compaction of the head domain towards the body. Probable inactive methyltransferase: retains the characteristic folding and ability to bind S-adenosyl-L-methionine, but it probably lost its methyltransferase activity.</text>
</comment>
<dbReference type="InterPro" id="IPR015324">
    <property type="entry name" value="Ribosomal_Rsm22-like"/>
</dbReference>
<accession>A0AAV9J109</accession>
<evidence type="ECO:0000256" key="3">
    <source>
        <dbReference type="ARBA" id="ARBA00022946"/>
    </source>
</evidence>
<evidence type="ECO:0000256" key="2">
    <source>
        <dbReference type="ARBA" id="ARBA00022723"/>
    </source>
</evidence>
<dbReference type="GO" id="GO:0003735">
    <property type="term" value="F:structural constituent of ribosome"/>
    <property type="evidence" value="ECO:0007669"/>
    <property type="project" value="TreeGrafter"/>
</dbReference>
<evidence type="ECO:0000256" key="7">
    <source>
        <dbReference type="ARBA" id="ARBA00045681"/>
    </source>
</evidence>
<dbReference type="GO" id="GO:0008168">
    <property type="term" value="F:methyltransferase activity"/>
    <property type="evidence" value="ECO:0007669"/>
    <property type="project" value="InterPro"/>
</dbReference>
<keyword evidence="5" id="KW-0411">Iron-sulfur</keyword>
<sequence length="401" mass="43795">MAAVGTRLRASLSAHEARLPADKARQLLEQLRQAKAQESSVPLTAAQCRQRMRQALFQAHHHSDKAGSREVAAQQLLAAPGLYASLRRVLHELQQRAGDRLPTIAESPLRILDVGSSWGAGTLAAQHTWTDASFACALYDTWLQRAQAASQWLDARPQLVPRMGGDGEGAASRYDVVIAAHTFAGGVAAMHPSTWAWRLWQCTGRFLVVLEPGTVEGFAHVVATRDALLRRPDGDDAEDAVIARMIAPCPHSGACPLMAGPDGSKGDGSAASGCVSFCHFAQRYERDRLLQQYRRVDRERQLVNTSARNISNRRFSYVILERPSTESPPSSAAAAVAASRVVMAPQKRGGHVILPLCCSDGHVARHIVARSDGERHGYARARRAAWGELWPFPLPHRGRMR</sequence>